<proteinExistence type="predicted"/>
<evidence type="ECO:0000256" key="3">
    <source>
        <dbReference type="ARBA" id="ARBA00022679"/>
    </source>
</evidence>
<evidence type="ECO:0000256" key="1">
    <source>
        <dbReference type="ARBA" id="ARBA00004651"/>
    </source>
</evidence>
<evidence type="ECO:0000256" key="5">
    <source>
        <dbReference type="ARBA" id="ARBA00022989"/>
    </source>
</evidence>
<organism evidence="9 10">
    <name type="scientific">Virgibacillus profundi</name>
    <dbReference type="NCBI Taxonomy" id="2024555"/>
    <lineage>
        <taxon>Bacteria</taxon>
        <taxon>Bacillati</taxon>
        <taxon>Bacillota</taxon>
        <taxon>Bacilli</taxon>
        <taxon>Bacillales</taxon>
        <taxon>Bacillaceae</taxon>
        <taxon>Virgibacillus</taxon>
    </lineage>
</organism>
<dbReference type="RefSeq" id="WP_095653676.1">
    <property type="nucleotide sequence ID" value="NZ_NPOA01000001.1"/>
</dbReference>
<comment type="caution">
    <text evidence="9">The sequence shown here is derived from an EMBL/GenBank/DDBJ whole genome shotgun (WGS) entry which is preliminary data.</text>
</comment>
<keyword evidence="6 8" id="KW-0472">Membrane</keyword>
<keyword evidence="2" id="KW-1003">Cell membrane</keyword>
<protein>
    <submittedName>
        <fullName evidence="9">Undecaprenyl-phosphate alpha-N-acetylglucosaminyl 1-phosphate transferase</fullName>
    </submittedName>
</protein>
<evidence type="ECO:0000256" key="4">
    <source>
        <dbReference type="ARBA" id="ARBA00022692"/>
    </source>
</evidence>
<feature type="transmembrane region" description="Helical" evidence="8">
    <location>
        <begin position="283"/>
        <end position="301"/>
    </location>
</feature>
<keyword evidence="3 9" id="KW-0808">Transferase</keyword>
<dbReference type="Proteomes" id="UP000218887">
    <property type="component" value="Unassembled WGS sequence"/>
</dbReference>
<evidence type="ECO:0000256" key="8">
    <source>
        <dbReference type="SAM" id="Phobius"/>
    </source>
</evidence>
<feature type="transmembrane region" description="Helical" evidence="8">
    <location>
        <begin position="6"/>
        <end position="25"/>
    </location>
</feature>
<accession>A0A2A2IJM5</accession>
<keyword evidence="7" id="KW-0460">Magnesium</keyword>
<dbReference type="EMBL" id="NPOA01000001">
    <property type="protein sequence ID" value="PAV31305.1"/>
    <property type="molecule type" value="Genomic_DNA"/>
</dbReference>
<keyword evidence="5 8" id="KW-1133">Transmembrane helix</keyword>
<feature type="transmembrane region" description="Helical" evidence="8">
    <location>
        <begin position="46"/>
        <end position="62"/>
    </location>
</feature>
<dbReference type="GO" id="GO:0071555">
    <property type="term" value="P:cell wall organization"/>
    <property type="evidence" value="ECO:0007669"/>
    <property type="project" value="TreeGrafter"/>
</dbReference>
<dbReference type="PANTHER" id="PTHR22926">
    <property type="entry name" value="PHOSPHO-N-ACETYLMURAMOYL-PENTAPEPTIDE-TRANSFERASE"/>
    <property type="match status" value="1"/>
</dbReference>
<feature type="transmembrane region" description="Helical" evidence="8">
    <location>
        <begin position="307"/>
        <end position="330"/>
    </location>
</feature>
<feature type="transmembrane region" description="Helical" evidence="8">
    <location>
        <begin position="203"/>
        <end position="225"/>
    </location>
</feature>
<feature type="binding site" evidence="7">
    <location>
        <position position="207"/>
    </location>
    <ligand>
        <name>Mg(2+)</name>
        <dbReference type="ChEBI" id="CHEBI:18420"/>
    </ligand>
</feature>
<dbReference type="CDD" id="cd06853">
    <property type="entry name" value="GT_WecA_like"/>
    <property type="match status" value="1"/>
</dbReference>
<gene>
    <name evidence="9" type="ORF">CIL05_01240</name>
</gene>
<comment type="cofactor">
    <cofactor evidence="7">
        <name>Mg(2+)</name>
        <dbReference type="ChEBI" id="CHEBI:18420"/>
    </cofactor>
</comment>
<dbReference type="GO" id="GO:0009103">
    <property type="term" value="P:lipopolysaccharide biosynthetic process"/>
    <property type="evidence" value="ECO:0007669"/>
    <property type="project" value="TreeGrafter"/>
</dbReference>
<comment type="subcellular location">
    <subcellularLocation>
        <location evidence="1">Cell membrane</location>
        <topology evidence="1">Multi-pass membrane protein</topology>
    </subcellularLocation>
</comment>
<evidence type="ECO:0000256" key="7">
    <source>
        <dbReference type="PIRSR" id="PIRSR600715-1"/>
    </source>
</evidence>
<feature type="transmembrane region" description="Helical" evidence="8">
    <location>
        <begin position="68"/>
        <end position="85"/>
    </location>
</feature>
<keyword evidence="10" id="KW-1185">Reference proteome</keyword>
<feature type="binding site" evidence="7">
    <location>
        <position position="147"/>
    </location>
    <ligand>
        <name>Mg(2+)</name>
        <dbReference type="ChEBI" id="CHEBI:18420"/>
    </ligand>
</feature>
<dbReference type="Pfam" id="PF00953">
    <property type="entry name" value="Glycos_transf_4"/>
    <property type="match status" value="1"/>
</dbReference>
<dbReference type="GO" id="GO:0016780">
    <property type="term" value="F:phosphotransferase activity, for other substituted phosphate groups"/>
    <property type="evidence" value="ECO:0007669"/>
    <property type="project" value="InterPro"/>
</dbReference>
<dbReference type="InterPro" id="IPR018480">
    <property type="entry name" value="PNAcMuramoyl-5peptid_Trfase_CS"/>
</dbReference>
<dbReference type="GO" id="GO:0046872">
    <property type="term" value="F:metal ion binding"/>
    <property type="evidence" value="ECO:0007669"/>
    <property type="project" value="UniProtKB-KW"/>
</dbReference>
<feature type="transmembrane region" description="Helical" evidence="8">
    <location>
        <begin position="154"/>
        <end position="172"/>
    </location>
</feature>
<dbReference type="InterPro" id="IPR000715">
    <property type="entry name" value="Glycosyl_transferase_4"/>
</dbReference>
<reference evidence="9 10" key="1">
    <citation type="submission" date="2017-08" db="EMBL/GenBank/DDBJ databases">
        <title>Virgibacillus indicus sp. nov. and Virgibacillus profoundi sp. nov, two moderately halophilic bacteria isolated from marine sediment by using the Microfluidic Streak Plate.</title>
        <authorList>
            <person name="Xu B."/>
            <person name="Hu B."/>
            <person name="Wang J."/>
            <person name="Zhu Y."/>
            <person name="Huang L."/>
            <person name="Du W."/>
            <person name="Huang Y."/>
        </authorList>
    </citation>
    <scope>NUCLEOTIDE SEQUENCE [LARGE SCALE GENOMIC DNA]</scope>
    <source>
        <strain evidence="9 10">IO3-P3-H5</strain>
    </source>
</reference>
<dbReference type="AlphaFoldDB" id="A0A2A2IJM5"/>
<dbReference type="PANTHER" id="PTHR22926:SF3">
    <property type="entry name" value="UNDECAPRENYL-PHOSPHATE ALPHA-N-ACETYLGLUCOSAMINYL 1-PHOSPHATE TRANSFERASE"/>
    <property type="match status" value="1"/>
</dbReference>
<feature type="transmembrane region" description="Helical" evidence="8">
    <location>
        <begin position="97"/>
        <end position="121"/>
    </location>
</feature>
<dbReference type="OrthoDB" id="9783652at2"/>
<evidence type="ECO:0000313" key="9">
    <source>
        <dbReference type="EMBL" id="PAV31305.1"/>
    </source>
</evidence>
<keyword evidence="4 8" id="KW-0812">Transmembrane</keyword>
<evidence type="ECO:0000313" key="10">
    <source>
        <dbReference type="Proteomes" id="UP000218887"/>
    </source>
</evidence>
<name>A0A2A2IJM5_9BACI</name>
<keyword evidence="7" id="KW-0479">Metal-binding</keyword>
<feature type="transmembrane region" description="Helical" evidence="8">
    <location>
        <begin position="127"/>
        <end position="147"/>
    </location>
</feature>
<evidence type="ECO:0000256" key="6">
    <source>
        <dbReference type="ARBA" id="ARBA00023136"/>
    </source>
</evidence>
<sequence>MAYLALIISFVTTILLTPAVKKIAVKIGAVDYPNQRKVHKKVMPRLGGLSIYISFVLWLIIFEPSNVYIWPLIVGGTIIMAVGLLDDLYELSAKVKLLGQLAAAVTVVLGGIQIDFINLPFDGKLEFGMWTIPITILWIVGVTNAINLIDGLDGLAAGVSAIALLTISGLAITMGNSLAIFAGLILLGSTLGFLVYNFHPAKIFLGDTGSLFLGFMISVLAILGFKNVTMFSIIVPMIILAIPISDTFFAMVRRLIQKKPISSPDKLHLHHCLIDLGYSHRSTVLIIYFLSALFGIAAIIFTKATLWISLVVLIALAVLIELIVEITGLIGKSYRPLLNLFSRVR</sequence>
<feature type="transmembrane region" description="Helical" evidence="8">
    <location>
        <begin position="178"/>
        <end position="196"/>
    </location>
</feature>
<dbReference type="GO" id="GO:0005886">
    <property type="term" value="C:plasma membrane"/>
    <property type="evidence" value="ECO:0007669"/>
    <property type="project" value="UniProtKB-SubCell"/>
</dbReference>
<dbReference type="GO" id="GO:0044038">
    <property type="term" value="P:cell wall macromolecule biosynthetic process"/>
    <property type="evidence" value="ECO:0007669"/>
    <property type="project" value="TreeGrafter"/>
</dbReference>
<evidence type="ECO:0000256" key="2">
    <source>
        <dbReference type="ARBA" id="ARBA00022475"/>
    </source>
</evidence>
<dbReference type="PROSITE" id="PS01348">
    <property type="entry name" value="MRAY_2"/>
    <property type="match status" value="1"/>
</dbReference>
<feature type="transmembrane region" description="Helical" evidence="8">
    <location>
        <begin position="231"/>
        <end position="252"/>
    </location>
</feature>